<evidence type="ECO:0000313" key="3">
    <source>
        <dbReference type="Proteomes" id="UP000821853"/>
    </source>
</evidence>
<evidence type="ECO:0000256" key="1">
    <source>
        <dbReference type="SAM" id="MobiDB-lite"/>
    </source>
</evidence>
<feature type="compositionally biased region" description="Polar residues" evidence="1">
    <location>
        <begin position="437"/>
        <end position="447"/>
    </location>
</feature>
<feature type="compositionally biased region" description="Polar residues" evidence="1">
    <location>
        <begin position="455"/>
        <end position="469"/>
    </location>
</feature>
<name>A0A9J6F6P6_HAELO</name>
<accession>A0A9J6F6P6</accession>
<proteinExistence type="predicted"/>
<feature type="region of interest" description="Disordered" evidence="1">
    <location>
        <begin position="141"/>
        <end position="177"/>
    </location>
</feature>
<dbReference type="Proteomes" id="UP000821853">
    <property type="component" value="Chromosome 1"/>
</dbReference>
<sequence>MARDYELEAERAKTRELERLVRLAEAEFLARPGNEGVVRPCCSCGQTTHSSADCRRYRYLDHEASPPPQRERWVEVADSEVGERPRLVTAAVSGIFKRRPYKVGGRLRGPSVPAKPFKLSLSAVNETALLRRIFTPDQLTRPAKSASLAEASREGASRQKQKLPISGSSATQPRVAESVGQATGRAGTLAAAARAGEVVAGLASGCPGKANEPGNVEAPPRRFSAVEVAAVGQTVNARLGAAKPLPYHDRPCPNGSLGADAAAEVRGGKTAAGTTADGRVRTAAGGALARNPDLRAMQLPSAQSCARAQAYPPVFPCFDEPLSGSNRGLRNSPGDIFGTPKSRRGSAASNLVDRRTDRGSLRKRARSCSNGLPAAVAPAGICGSGDPAGIAAAVSSGLTQTGDAPASDMDSDDTEPPSAQAGTRPQQGPPALISVDKPSTSCDQGSSVAPYKLSGSPSSKRSFTASNAGAVNRGSQMRARVDKGAGESHFACAGGDSVKRVHEKGCVLKLRLLVMRVALTVGTSPTACRGGSPHASANSEHHNWCSNQVDSHLEAAPD</sequence>
<comment type="caution">
    <text evidence="2">The sequence shown here is derived from an EMBL/GenBank/DDBJ whole genome shotgun (WGS) entry which is preliminary data.</text>
</comment>
<reference evidence="2 3" key="1">
    <citation type="journal article" date="2020" name="Cell">
        <title>Large-Scale Comparative Analyses of Tick Genomes Elucidate Their Genetic Diversity and Vector Capacities.</title>
        <authorList>
            <consortium name="Tick Genome and Microbiome Consortium (TIGMIC)"/>
            <person name="Jia N."/>
            <person name="Wang J."/>
            <person name="Shi W."/>
            <person name="Du L."/>
            <person name="Sun Y."/>
            <person name="Zhan W."/>
            <person name="Jiang J.F."/>
            <person name="Wang Q."/>
            <person name="Zhang B."/>
            <person name="Ji P."/>
            <person name="Bell-Sakyi L."/>
            <person name="Cui X.M."/>
            <person name="Yuan T.T."/>
            <person name="Jiang B.G."/>
            <person name="Yang W.F."/>
            <person name="Lam T.T."/>
            <person name="Chang Q.C."/>
            <person name="Ding S.J."/>
            <person name="Wang X.J."/>
            <person name="Zhu J.G."/>
            <person name="Ruan X.D."/>
            <person name="Zhao L."/>
            <person name="Wei J.T."/>
            <person name="Ye R.Z."/>
            <person name="Que T.C."/>
            <person name="Du C.H."/>
            <person name="Zhou Y.H."/>
            <person name="Cheng J.X."/>
            <person name="Dai P.F."/>
            <person name="Guo W.B."/>
            <person name="Han X.H."/>
            <person name="Huang E.J."/>
            <person name="Li L.F."/>
            <person name="Wei W."/>
            <person name="Gao Y.C."/>
            <person name="Liu J.Z."/>
            <person name="Shao H.Z."/>
            <person name="Wang X."/>
            <person name="Wang C.C."/>
            <person name="Yang T.C."/>
            <person name="Huo Q.B."/>
            <person name="Li W."/>
            <person name="Chen H.Y."/>
            <person name="Chen S.E."/>
            <person name="Zhou L.G."/>
            <person name="Ni X.B."/>
            <person name="Tian J.H."/>
            <person name="Sheng Y."/>
            <person name="Liu T."/>
            <person name="Pan Y.S."/>
            <person name="Xia L.Y."/>
            <person name="Li J."/>
            <person name="Zhao F."/>
            <person name="Cao W.C."/>
        </authorList>
    </citation>
    <scope>NUCLEOTIDE SEQUENCE [LARGE SCALE GENOMIC DNA]</scope>
    <source>
        <strain evidence="2">HaeL-2018</strain>
    </source>
</reference>
<dbReference type="VEuPathDB" id="VectorBase:HLOH_044737"/>
<evidence type="ECO:0000313" key="2">
    <source>
        <dbReference type="EMBL" id="KAH9359910.1"/>
    </source>
</evidence>
<dbReference type="EMBL" id="JABSTR010000001">
    <property type="protein sequence ID" value="KAH9359910.1"/>
    <property type="molecule type" value="Genomic_DNA"/>
</dbReference>
<gene>
    <name evidence="2" type="ORF">HPB48_013809</name>
</gene>
<feature type="region of interest" description="Disordered" evidence="1">
    <location>
        <begin position="398"/>
        <end position="469"/>
    </location>
</feature>
<organism evidence="2 3">
    <name type="scientific">Haemaphysalis longicornis</name>
    <name type="common">Bush tick</name>
    <dbReference type="NCBI Taxonomy" id="44386"/>
    <lineage>
        <taxon>Eukaryota</taxon>
        <taxon>Metazoa</taxon>
        <taxon>Ecdysozoa</taxon>
        <taxon>Arthropoda</taxon>
        <taxon>Chelicerata</taxon>
        <taxon>Arachnida</taxon>
        <taxon>Acari</taxon>
        <taxon>Parasitiformes</taxon>
        <taxon>Ixodida</taxon>
        <taxon>Ixodoidea</taxon>
        <taxon>Ixodidae</taxon>
        <taxon>Haemaphysalinae</taxon>
        <taxon>Haemaphysalis</taxon>
    </lineage>
</organism>
<dbReference type="AlphaFoldDB" id="A0A9J6F6P6"/>
<keyword evidence="3" id="KW-1185">Reference proteome</keyword>
<feature type="region of interest" description="Disordered" evidence="1">
    <location>
        <begin position="324"/>
        <end position="370"/>
    </location>
</feature>
<protein>
    <submittedName>
        <fullName evidence="2">Uncharacterized protein</fullName>
    </submittedName>
</protein>